<accession>A0AAJ1R8Z6</accession>
<keyword evidence="7" id="KW-1185">Reference proteome</keyword>
<feature type="domain" description="HTH lacI-type" evidence="4">
    <location>
        <begin position="4"/>
        <end position="59"/>
    </location>
</feature>
<evidence type="ECO:0000256" key="1">
    <source>
        <dbReference type="ARBA" id="ARBA00023015"/>
    </source>
</evidence>
<sequence>MKHATISDVAKEVGVSATTISSFLNGRYNKMSSATRRKINDTIVQMNYRPFASARDMRSRQTKTIAVIMGDTSNLFSSFLFTGIYNVFQPLGYSVLLLNVSNAAREEDQGIDRLLAQRVDGLIIQPSQGNFKAYEKILKNATPLVMVDRECQDQPTSVAKVVTNNFSSSLELGVELGNRGYQSIVLICRIKAISAQTQRINGFQKAAEANRVHIQVINTDGHDDSWLAKQLSKAMGNRQQKTVFVTLMGPLLFKLLTFFKKNHLTFPIDAGLLSFDDWDWSQFVGDGIDLMEQNPMEMGRRAGKLLYQAINQENDPDLIVDQVPAKRIAGSSL</sequence>
<evidence type="ECO:0000313" key="8">
    <source>
        <dbReference type="Proteomes" id="UP001167919"/>
    </source>
</evidence>
<reference evidence="6 7" key="1">
    <citation type="journal article" date="2019" name="Syst. Appl. Microbiol.">
        <title>Oenococcus sicerae sp. nov., isolated from French cider.</title>
        <authorList>
            <person name="Cousin F.J."/>
            <person name="Le Guellec R."/>
            <person name="Chagnot C."/>
            <person name="Goux D."/>
            <person name="Dalmasso M."/>
            <person name="Laplace J.M."/>
            <person name="Cretenet M."/>
        </authorList>
    </citation>
    <scope>NUCLEOTIDE SEQUENCE [LARGE SCALE GENOMIC DNA]</scope>
    <source>
        <strain evidence="6 7">UCMA 15228</strain>
    </source>
</reference>
<name>A0AAJ1R8Z6_9LACO</name>
<dbReference type="Gene3D" id="1.10.260.40">
    <property type="entry name" value="lambda repressor-like DNA-binding domains"/>
    <property type="match status" value="1"/>
</dbReference>
<dbReference type="SUPFAM" id="SSF53822">
    <property type="entry name" value="Periplasmic binding protein-like I"/>
    <property type="match status" value="1"/>
</dbReference>
<dbReference type="SMART" id="SM00354">
    <property type="entry name" value="HTH_LACI"/>
    <property type="match status" value="1"/>
</dbReference>
<dbReference type="SUPFAM" id="SSF47413">
    <property type="entry name" value="lambda repressor-like DNA-binding domains"/>
    <property type="match status" value="1"/>
</dbReference>
<dbReference type="PANTHER" id="PTHR30146:SF154">
    <property type="entry name" value="TRANSCRIPTION REGULATOR, MEMBER OF GALR FAMILY"/>
    <property type="match status" value="1"/>
</dbReference>
<evidence type="ECO:0000256" key="2">
    <source>
        <dbReference type="ARBA" id="ARBA00023125"/>
    </source>
</evidence>
<dbReference type="Pfam" id="PF00532">
    <property type="entry name" value="Peripla_BP_1"/>
    <property type="match status" value="1"/>
</dbReference>
<evidence type="ECO:0000259" key="4">
    <source>
        <dbReference type="PROSITE" id="PS50932"/>
    </source>
</evidence>
<dbReference type="CDD" id="cd01392">
    <property type="entry name" value="HTH_LacI"/>
    <property type="match status" value="1"/>
</dbReference>
<organism evidence="5 8">
    <name type="scientific">Oenococcus sicerae</name>
    <dbReference type="NCBI Taxonomy" id="2203724"/>
    <lineage>
        <taxon>Bacteria</taxon>
        <taxon>Bacillati</taxon>
        <taxon>Bacillota</taxon>
        <taxon>Bacilli</taxon>
        <taxon>Lactobacillales</taxon>
        <taxon>Lactobacillaceae</taxon>
        <taxon>Oenococcus</taxon>
    </lineage>
</organism>
<dbReference type="GO" id="GO:0003700">
    <property type="term" value="F:DNA-binding transcription factor activity"/>
    <property type="evidence" value="ECO:0007669"/>
    <property type="project" value="TreeGrafter"/>
</dbReference>
<dbReference type="InterPro" id="IPR001761">
    <property type="entry name" value="Peripla_BP/Lac1_sug-bd_dom"/>
</dbReference>
<evidence type="ECO:0000313" key="5">
    <source>
        <dbReference type="EMBL" id="MDN6899941.1"/>
    </source>
</evidence>
<dbReference type="AlphaFoldDB" id="A0AAJ1R8Z6"/>
<dbReference type="PROSITE" id="PS50932">
    <property type="entry name" value="HTH_LACI_2"/>
    <property type="match status" value="1"/>
</dbReference>
<proteinExistence type="predicted"/>
<dbReference type="GO" id="GO:0000976">
    <property type="term" value="F:transcription cis-regulatory region binding"/>
    <property type="evidence" value="ECO:0007669"/>
    <property type="project" value="TreeGrafter"/>
</dbReference>
<keyword evidence="2 5" id="KW-0238">DNA-binding</keyword>
<reference evidence="6" key="3">
    <citation type="submission" date="2020-01" db="EMBL/GenBank/DDBJ databases">
        <authorList>
            <person name="Cousin F.J."/>
            <person name="Le Guellec R."/>
            <person name="Cretenet M."/>
        </authorList>
    </citation>
    <scope>NUCLEOTIDE SEQUENCE</scope>
    <source>
        <strain evidence="6">UCMA 15228</strain>
    </source>
</reference>
<dbReference type="InterPro" id="IPR000843">
    <property type="entry name" value="HTH_LacI"/>
</dbReference>
<protein>
    <submittedName>
        <fullName evidence="5">LacI family DNA-binding transcriptional regulator</fullName>
    </submittedName>
</protein>
<dbReference type="Gene3D" id="3.40.50.2300">
    <property type="match status" value="2"/>
</dbReference>
<evidence type="ECO:0000256" key="3">
    <source>
        <dbReference type="ARBA" id="ARBA00023163"/>
    </source>
</evidence>
<dbReference type="InterPro" id="IPR028082">
    <property type="entry name" value="Peripla_BP_I"/>
</dbReference>
<dbReference type="Proteomes" id="UP000286907">
    <property type="component" value="Chromosome"/>
</dbReference>
<dbReference type="Proteomes" id="UP001167919">
    <property type="component" value="Unassembled WGS sequence"/>
</dbReference>
<dbReference type="PANTHER" id="PTHR30146">
    <property type="entry name" value="LACI-RELATED TRANSCRIPTIONAL REPRESSOR"/>
    <property type="match status" value="1"/>
</dbReference>
<dbReference type="PROSITE" id="PS00356">
    <property type="entry name" value="HTH_LACI_1"/>
    <property type="match status" value="1"/>
</dbReference>
<gene>
    <name evidence="6" type="ORF">DLJ48_00335</name>
    <name evidence="5" type="ORF">EVC35_02825</name>
</gene>
<evidence type="ECO:0000313" key="6">
    <source>
        <dbReference type="EMBL" id="QAS69091.1"/>
    </source>
</evidence>
<dbReference type="InterPro" id="IPR010982">
    <property type="entry name" value="Lambda_DNA-bd_dom_sf"/>
</dbReference>
<dbReference type="RefSeq" id="WP_128684895.1">
    <property type="nucleotide sequence ID" value="NZ_CP029684.2"/>
</dbReference>
<dbReference type="Pfam" id="PF00356">
    <property type="entry name" value="LacI"/>
    <property type="match status" value="1"/>
</dbReference>
<keyword evidence="3" id="KW-0804">Transcription</keyword>
<evidence type="ECO:0000313" key="7">
    <source>
        <dbReference type="Proteomes" id="UP000286907"/>
    </source>
</evidence>
<keyword evidence="1" id="KW-0805">Transcription regulation</keyword>
<reference evidence="5" key="2">
    <citation type="submission" date="2019-01" db="EMBL/GenBank/DDBJ databases">
        <title>Oenococcus sicerae UCMA17102.</title>
        <authorList>
            <person name="Cousin F.J."/>
            <person name="Le Guellec R."/>
            <person name="Cretenet M."/>
        </authorList>
    </citation>
    <scope>NUCLEOTIDE SEQUENCE</scope>
    <source>
        <strain evidence="5">UCMA17102</strain>
    </source>
</reference>
<dbReference type="EMBL" id="SDWY01000001">
    <property type="protein sequence ID" value="MDN6899941.1"/>
    <property type="molecule type" value="Genomic_DNA"/>
</dbReference>
<dbReference type="EMBL" id="CP029684">
    <property type="protein sequence ID" value="QAS69091.1"/>
    <property type="molecule type" value="Genomic_DNA"/>
</dbReference>